<evidence type="ECO:0000259" key="2">
    <source>
        <dbReference type="Pfam" id="PF12530"/>
    </source>
</evidence>
<dbReference type="InterPro" id="IPR021392">
    <property type="entry name" value="Focadhesin_C"/>
</dbReference>
<feature type="domain" description="DUF3730" evidence="2">
    <location>
        <begin position="485"/>
        <end position="682"/>
    </location>
</feature>
<accession>A0A9W9ZK85</accession>
<dbReference type="InterPro" id="IPR022542">
    <property type="entry name" value="FOCAD/RST1_DUF3730"/>
</dbReference>
<organism evidence="3 4">
    <name type="scientific">Desmophyllum pertusum</name>
    <dbReference type="NCBI Taxonomy" id="174260"/>
    <lineage>
        <taxon>Eukaryota</taxon>
        <taxon>Metazoa</taxon>
        <taxon>Cnidaria</taxon>
        <taxon>Anthozoa</taxon>
        <taxon>Hexacorallia</taxon>
        <taxon>Scleractinia</taxon>
        <taxon>Caryophylliina</taxon>
        <taxon>Caryophylliidae</taxon>
        <taxon>Desmophyllum</taxon>
    </lineage>
</organism>
<protein>
    <recommendedName>
        <fullName evidence="5">Focadhesin</fullName>
    </recommendedName>
</protein>
<dbReference type="OrthoDB" id="6125419at2759"/>
<keyword evidence="4" id="KW-1185">Reference proteome</keyword>
<comment type="caution">
    <text evidence="3">The sequence shown here is derived from an EMBL/GenBank/DDBJ whole genome shotgun (WGS) entry which is preliminary data.</text>
</comment>
<dbReference type="PANTHER" id="PTHR16212">
    <property type="entry name" value="FOCADHESIN FAMILY MEMBER"/>
    <property type="match status" value="1"/>
</dbReference>
<proteinExistence type="predicted"/>
<dbReference type="GO" id="GO:0060147">
    <property type="term" value="P:regulation of post-transcriptional gene silencing"/>
    <property type="evidence" value="ECO:0007669"/>
    <property type="project" value="InterPro"/>
</dbReference>
<dbReference type="InterPro" id="IPR016024">
    <property type="entry name" value="ARM-type_fold"/>
</dbReference>
<evidence type="ECO:0008006" key="5">
    <source>
        <dbReference type="Google" id="ProtNLM"/>
    </source>
</evidence>
<dbReference type="Proteomes" id="UP001163046">
    <property type="component" value="Unassembled WGS sequence"/>
</dbReference>
<dbReference type="EMBL" id="MU825904">
    <property type="protein sequence ID" value="KAJ7383212.1"/>
    <property type="molecule type" value="Genomic_DNA"/>
</dbReference>
<evidence type="ECO:0000313" key="3">
    <source>
        <dbReference type="EMBL" id="KAJ7383212.1"/>
    </source>
</evidence>
<dbReference type="Pfam" id="PF11229">
    <property type="entry name" value="Focadhesin"/>
    <property type="match status" value="1"/>
</dbReference>
<dbReference type="PANTHER" id="PTHR16212:SF4">
    <property type="entry name" value="FOCADHESIN"/>
    <property type="match status" value="1"/>
</dbReference>
<reference evidence="3" key="1">
    <citation type="submission" date="2023-01" db="EMBL/GenBank/DDBJ databases">
        <title>Genome assembly of the deep-sea coral Lophelia pertusa.</title>
        <authorList>
            <person name="Herrera S."/>
            <person name="Cordes E."/>
        </authorList>
    </citation>
    <scope>NUCLEOTIDE SEQUENCE</scope>
    <source>
        <strain evidence="3">USNM1676648</strain>
        <tissue evidence="3">Polyp</tissue>
    </source>
</reference>
<name>A0A9W9ZK85_9CNID</name>
<dbReference type="SUPFAM" id="SSF48371">
    <property type="entry name" value="ARM repeat"/>
    <property type="match status" value="1"/>
</dbReference>
<sequence>MADEQRKRLSFANSLHQSQAAWKLYDCILTKMVPGSVLNEKSVEIPELKMLWEMTEDSSEAISRLCCHCLVQLVFDGHAEFDYILSRLLNAVPSARSPPHPFITVLTSRPEHATVLIQQVNLLLVNSINSSLKPQTIMQMLESFFKFVLQDPKVAVNQIVRQELVTGLLQTASTLLRCPEKDDSHKVLGDRKLLAEDIVHFLVSVVPCYQIDGKSLSQTTFLVHTLTHWLLEHKDDFNTGVSHLELMVNHLLSLCCESLSYGFEMTTSILLLQTIQRHYPQAFSQSCVIPTLSRLLLNSPEDYHLHIIQLCLSIVQTQIPNCNATDCLSLPVNHLLLVLPILQIITSPPRQTFSLWTPSSQPVGCIALQILRHVEVHILPLVKQQQEITVTSGMAEYSSSVLSQCIRQMTACSQQMFMLIRNNETAKQWLNTLQNSIPSQCQVLSHVPLMLSALLVTSEGCVTMETLKVISILAKTDPSQALYFLPLLLYKLGKDVHPEVKHHVLYTIPQLATHKFCIGPVLRTIQTIGQSPHLRPMSLRLMCKLWHLQNRVFPHLQRALNAVDTNVGVELNLDIQIAKAACLLDICKARPSQHGADLLSLLSKLLDDNTKPEETENHSSVLIVSLALQALEQLCKAEVVDLCTAWKVLSVKLSLDRRPQVLCSLCQLFSIVPNLVTNSSDYWESLVACAAFTALSFFDPSDFKLIHLPTKIYHPLKEKLLASKTRSDESDEEEDAAAVQEAIDNLTPPGTAYIELLQMVNQDVLPGLQKLLTNMITMEAASLPRGVAHTVSRATSSHDRNLQSIPGFLASQYDKSKSPGLNQGLAAGLLFSFEPPFEQHEGKRARRYLVNCARRNRQMLDSLLHEVPVQPSEWHRTLLLPQAWFSFMNRAYNACVQGRKAELEMQHSHGHIQDTEELKTRQMNSWMWVRDQITEQLKAASRGNPSVQGNSVLALAGLTRAVSIFVQQQTSSGTTEQYQRNTEWLNMVADTLMVVLDGNYKPKGPTLVWCQQVSSPTSTASSLLARSCAALSLSLLVPCLVTLDTDRIHNMTELLKQRIPGQSKAGSSAVVQMSCSLGLGLLLSKLYEEHFSDLCGKEGYLLMTTALDALENAALSQDLENTEGACLGLGLALSSLCKESLIDSRVHVTNLYHKLIDMLDEQSEDSGQKLQSVCFSVACVCVNAFHTGLLSAGKAVECAEKIQKIAEKHLEACGTSLSLGLLLHGLVLCGHGGLIQLAKQRAHAWRSVLENKDASELQKLSALNGIMGLLGSEQGLFIVDSSTSVDVFPSTGGSIIKYLQQIVSSPEDMGLSCNTAWLLGHLYTACTSSAISKTSVPSNYGYLSEGSILRLLFDFLVQAGKTGPHLNFSGKVVPVVLESLVSGSQVVLPPVNWVSVLGPIMRANFGEEAGQLCIRLAVNQAQSSSSLSSYLSSLLSLAVFKGLEDLCKRELLGNLSRLVFVISSSKMKEFYEGTLTEPWRKDTDRALWRAILEAHLSVLSLNDPPASVIGWTMTALEHMYIACSNNDTEDDCLRLLAHCLAMIPVEKLESILRDTQSITMKALVVRCQAVGDGKAPVKWLTPGIDWILRTDVNETKRKEFLCCVVRVMIDSGAKFKCDERQHWFLELIGQFKSAVQHSLESSTHKILMNCLTLLSMISGAWCDLPILQGLGLSSTTEPASLLTPEHCGSLDRFLWLLPLTLSTLLKKEPWTQITGKALDWLLSLREDPKVKTYNQHQTLIQGDVKVLLQG</sequence>
<evidence type="ECO:0000313" key="4">
    <source>
        <dbReference type="Proteomes" id="UP001163046"/>
    </source>
</evidence>
<evidence type="ECO:0000259" key="1">
    <source>
        <dbReference type="Pfam" id="PF11229"/>
    </source>
</evidence>
<feature type="domain" description="Focadhesin C-terminal" evidence="1">
    <location>
        <begin position="1200"/>
        <end position="1734"/>
    </location>
</feature>
<dbReference type="InterPro" id="IPR045163">
    <property type="entry name" value="Focadhesin/RST1"/>
</dbReference>
<gene>
    <name evidence="3" type="ORF">OS493_030014</name>
</gene>
<dbReference type="Pfam" id="PF12530">
    <property type="entry name" value="DUF3730"/>
    <property type="match status" value="1"/>
</dbReference>